<name>A0A1Z4M090_9CYAN</name>
<organism evidence="2 3">
    <name type="scientific">Calothrix parasitica NIES-267</name>
    <dbReference type="NCBI Taxonomy" id="1973488"/>
    <lineage>
        <taxon>Bacteria</taxon>
        <taxon>Bacillati</taxon>
        <taxon>Cyanobacteriota</taxon>
        <taxon>Cyanophyceae</taxon>
        <taxon>Nostocales</taxon>
        <taxon>Calotrichaceae</taxon>
        <taxon>Calothrix</taxon>
    </lineage>
</organism>
<accession>A0A1Z4M090</accession>
<reference evidence="2 3" key="1">
    <citation type="submission" date="2017-06" db="EMBL/GenBank/DDBJ databases">
        <title>Genome sequencing of cyanobaciteial culture collection at National Institute for Environmental Studies (NIES).</title>
        <authorList>
            <person name="Hirose Y."/>
            <person name="Shimura Y."/>
            <person name="Fujisawa T."/>
            <person name="Nakamura Y."/>
            <person name="Kawachi M."/>
        </authorList>
    </citation>
    <scope>NUCLEOTIDE SEQUENCE [LARGE SCALE GENOMIC DNA]</scope>
    <source>
        <strain evidence="2 3">NIES-267</strain>
    </source>
</reference>
<proteinExistence type="predicted"/>
<keyword evidence="3" id="KW-1185">Reference proteome</keyword>
<evidence type="ECO:0000256" key="1">
    <source>
        <dbReference type="SAM" id="MobiDB-lite"/>
    </source>
</evidence>
<protein>
    <submittedName>
        <fullName evidence="2">Uncharacterized protein</fullName>
    </submittedName>
</protein>
<feature type="compositionally biased region" description="Polar residues" evidence="1">
    <location>
        <begin position="199"/>
        <end position="220"/>
    </location>
</feature>
<dbReference type="Proteomes" id="UP000218418">
    <property type="component" value="Chromosome"/>
</dbReference>
<gene>
    <name evidence="2" type="ORF">NIES267_64200</name>
</gene>
<feature type="region of interest" description="Disordered" evidence="1">
    <location>
        <begin position="194"/>
        <end position="220"/>
    </location>
</feature>
<evidence type="ECO:0000313" key="3">
    <source>
        <dbReference type="Proteomes" id="UP000218418"/>
    </source>
</evidence>
<dbReference type="AlphaFoldDB" id="A0A1Z4M090"/>
<dbReference type="OrthoDB" id="45735at1161"/>
<sequence length="220" mass="24855">MSLVDFFLKNPPTSRTQPSPSDENLRQAQLYNNHALLEIRGGTKEGSYSTTKSLELYQIANLNSQVISAIQDLMVTPKNNEVLKNQDVRAQNWNVLIPNTFESQLSYLEYRKVPKEDPLYERTVCFVTALANDMIYEEKIDSTKLGKLTTMLPSDEPGSSDHVPNCYQDKALSIYDYTLVKSLSTMYKVPNGGGFAFPNPNQATRNNNQPGTYNPNYPNQ</sequence>
<evidence type="ECO:0000313" key="2">
    <source>
        <dbReference type="EMBL" id="BAY86909.1"/>
    </source>
</evidence>
<dbReference type="EMBL" id="AP018227">
    <property type="protein sequence ID" value="BAY86909.1"/>
    <property type="molecule type" value="Genomic_DNA"/>
</dbReference>